<accession>A0AAE1EJF6</accession>
<proteinExistence type="predicted"/>
<reference evidence="2" key="1">
    <citation type="submission" date="2023-10" db="EMBL/GenBank/DDBJ databases">
        <title>Genome assemblies of two species of porcelain crab, Petrolisthes cinctipes and Petrolisthes manimaculis (Anomura: Porcellanidae).</title>
        <authorList>
            <person name="Angst P."/>
        </authorList>
    </citation>
    <scope>NUCLEOTIDE SEQUENCE</scope>
    <source>
        <strain evidence="2">PB745_01</strain>
        <tissue evidence="2">Gill</tissue>
    </source>
</reference>
<dbReference type="EMBL" id="JAWQEG010007847">
    <property type="protein sequence ID" value="KAK3851546.1"/>
    <property type="molecule type" value="Genomic_DNA"/>
</dbReference>
<evidence type="ECO:0000313" key="3">
    <source>
        <dbReference type="Proteomes" id="UP001286313"/>
    </source>
</evidence>
<evidence type="ECO:0000256" key="1">
    <source>
        <dbReference type="SAM" id="MobiDB-lite"/>
    </source>
</evidence>
<feature type="region of interest" description="Disordered" evidence="1">
    <location>
        <begin position="1"/>
        <end position="43"/>
    </location>
</feature>
<name>A0AAE1EJF6_PETCI</name>
<feature type="non-terminal residue" evidence="2">
    <location>
        <position position="1"/>
    </location>
</feature>
<gene>
    <name evidence="2" type="ORF">Pcinc_041813</name>
</gene>
<keyword evidence="3" id="KW-1185">Reference proteome</keyword>
<dbReference type="AlphaFoldDB" id="A0AAE1EJF6"/>
<protein>
    <submittedName>
        <fullName evidence="2">Uncharacterized protein</fullName>
    </submittedName>
</protein>
<comment type="caution">
    <text evidence="2">The sequence shown here is derived from an EMBL/GenBank/DDBJ whole genome shotgun (WGS) entry which is preliminary data.</text>
</comment>
<organism evidence="2 3">
    <name type="scientific">Petrolisthes cinctipes</name>
    <name type="common">Flat porcelain crab</name>
    <dbReference type="NCBI Taxonomy" id="88211"/>
    <lineage>
        <taxon>Eukaryota</taxon>
        <taxon>Metazoa</taxon>
        <taxon>Ecdysozoa</taxon>
        <taxon>Arthropoda</taxon>
        <taxon>Crustacea</taxon>
        <taxon>Multicrustacea</taxon>
        <taxon>Malacostraca</taxon>
        <taxon>Eumalacostraca</taxon>
        <taxon>Eucarida</taxon>
        <taxon>Decapoda</taxon>
        <taxon>Pleocyemata</taxon>
        <taxon>Anomura</taxon>
        <taxon>Galatheoidea</taxon>
        <taxon>Porcellanidae</taxon>
        <taxon>Petrolisthes</taxon>
    </lineage>
</organism>
<sequence>EEDDDDLSDIPPSSPRLGYSSVGGGGLARLHRPPLMERSTHSHPLPPLGLVWHMTLPRMGVAPVVPLRETLHYPV</sequence>
<evidence type="ECO:0000313" key="2">
    <source>
        <dbReference type="EMBL" id="KAK3851546.1"/>
    </source>
</evidence>
<dbReference type="Proteomes" id="UP001286313">
    <property type="component" value="Unassembled WGS sequence"/>
</dbReference>